<reference evidence="4" key="1">
    <citation type="submission" date="2016-01" db="EMBL/GenBank/DDBJ databases">
        <authorList>
            <person name="Mitreva M."/>
            <person name="Pepin K.H."/>
            <person name="Mihindukulasuriya K.A."/>
            <person name="Fulton R."/>
            <person name="Fronick C."/>
            <person name="O'Laughlin M."/>
            <person name="Miner T."/>
            <person name="Herter B."/>
            <person name="Rosa B.A."/>
            <person name="Cordes M."/>
            <person name="Tomlinson C."/>
            <person name="Wollam A."/>
            <person name="Palsikar V.B."/>
            <person name="Mardis E.R."/>
            <person name="Wilson R.K."/>
        </authorList>
    </citation>
    <scope>NUCLEOTIDE SEQUENCE [LARGE SCALE GENOMIC DNA]</scope>
    <source>
        <strain evidence="4">GED7749B</strain>
    </source>
</reference>
<dbReference type="Gene3D" id="1.20.144.10">
    <property type="entry name" value="Phosphatidic acid phosphatase type 2/haloperoxidase"/>
    <property type="match status" value="2"/>
</dbReference>
<dbReference type="InterPro" id="IPR000326">
    <property type="entry name" value="PAP2/HPO"/>
</dbReference>
<feature type="transmembrane region" description="Helical" evidence="1">
    <location>
        <begin position="90"/>
        <end position="113"/>
    </location>
</feature>
<feature type="transmembrane region" description="Helical" evidence="1">
    <location>
        <begin position="58"/>
        <end position="83"/>
    </location>
</feature>
<feature type="transmembrane region" description="Helical" evidence="1">
    <location>
        <begin position="133"/>
        <end position="154"/>
    </location>
</feature>
<keyword evidence="1" id="KW-0812">Transmembrane</keyword>
<dbReference type="PATRIC" id="fig|1398.22.peg.3914"/>
<dbReference type="Pfam" id="PF01569">
    <property type="entry name" value="PAP2"/>
    <property type="match status" value="1"/>
</dbReference>
<dbReference type="CDD" id="cd03392">
    <property type="entry name" value="PAP2_like_2"/>
    <property type="match status" value="1"/>
</dbReference>
<accession>A0A133K999</accession>
<dbReference type="PANTHER" id="PTHR14969:SF13">
    <property type="entry name" value="AT30094P"/>
    <property type="match status" value="1"/>
</dbReference>
<keyword evidence="1" id="KW-1133">Transmembrane helix</keyword>
<dbReference type="EMBL" id="LRPN01000211">
    <property type="protein sequence ID" value="KWZ76156.1"/>
    <property type="molecule type" value="Genomic_DNA"/>
</dbReference>
<dbReference type="AlphaFoldDB" id="A0A133K999"/>
<evidence type="ECO:0000256" key="1">
    <source>
        <dbReference type="SAM" id="Phobius"/>
    </source>
</evidence>
<gene>
    <name evidence="3" type="ORF">HMPREF3213_03909</name>
</gene>
<organism evidence="3 4">
    <name type="scientific">Heyndrickxia coagulans</name>
    <name type="common">Weizmannia coagulans</name>
    <dbReference type="NCBI Taxonomy" id="1398"/>
    <lineage>
        <taxon>Bacteria</taxon>
        <taxon>Bacillati</taxon>
        <taxon>Bacillota</taxon>
        <taxon>Bacilli</taxon>
        <taxon>Bacillales</taxon>
        <taxon>Bacillaceae</taxon>
        <taxon>Heyndrickxia</taxon>
    </lineage>
</organism>
<feature type="transmembrane region" description="Helical" evidence="1">
    <location>
        <begin position="161"/>
        <end position="181"/>
    </location>
</feature>
<name>A0A133K999_HEYCO</name>
<dbReference type="SUPFAM" id="SSF48317">
    <property type="entry name" value="Acid phosphatase/Vanadium-dependent haloperoxidase"/>
    <property type="match status" value="1"/>
</dbReference>
<feature type="transmembrane region" description="Helical" evidence="1">
    <location>
        <begin position="7"/>
        <end position="25"/>
    </location>
</feature>
<proteinExistence type="predicted"/>
<evidence type="ECO:0000259" key="2">
    <source>
        <dbReference type="SMART" id="SM00014"/>
    </source>
</evidence>
<dbReference type="SMART" id="SM00014">
    <property type="entry name" value="acidPPc"/>
    <property type="match status" value="1"/>
</dbReference>
<protein>
    <submittedName>
        <fullName evidence="3">PAP2 family protein</fullName>
    </submittedName>
</protein>
<feature type="domain" description="Phosphatidic acid phosphatase type 2/haloperoxidase" evidence="2">
    <location>
        <begin position="92"/>
        <end position="204"/>
    </location>
</feature>
<dbReference type="Proteomes" id="UP000070376">
    <property type="component" value="Unassembled WGS sequence"/>
</dbReference>
<keyword evidence="1" id="KW-0472">Membrane</keyword>
<dbReference type="PANTHER" id="PTHR14969">
    <property type="entry name" value="SPHINGOSINE-1-PHOSPHATE PHOSPHOHYDROLASE"/>
    <property type="match status" value="1"/>
</dbReference>
<dbReference type="InterPro" id="IPR036938">
    <property type="entry name" value="PAP2/HPO_sf"/>
</dbReference>
<comment type="caution">
    <text evidence="3">The sequence shown here is derived from an EMBL/GenBank/DDBJ whole genome shotgun (WGS) entry which is preliminary data.</text>
</comment>
<evidence type="ECO:0000313" key="3">
    <source>
        <dbReference type="EMBL" id="KWZ76156.1"/>
    </source>
</evidence>
<sequence>MMKRQTIVQWVFVLLVLSFCTWIFFEIAGHFNQAEIRHFDLPIISFVQGNISGRLTSVMLAVTFLGSVKGAAAVTLFLSLVLWIKKYHTLSLYLAVSVALGAGVFNTILKYIFKRQRPDIMRVVQETGYSFPSGHSMGSMILYGCLVLILFRIAKRRWVKVAGTLFALLLVLAIGISRIYLGVHYPSDVAGGYAAGLVWVILSALALNLFERKLKL</sequence>
<evidence type="ECO:0000313" key="4">
    <source>
        <dbReference type="Proteomes" id="UP000070376"/>
    </source>
</evidence>
<feature type="transmembrane region" description="Helical" evidence="1">
    <location>
        <begin position="193"/>
        <end position="210"/>
    </location>
</feature>